<dbReference type="InterPro" id="IPR036514">
    <property type="entry name" value="SGNH_hydro_sf"/>
</dbReference>
<evidence type="ECO:0000256" key="2">
    <source>
        <dbReference type="SAM" id="SignalP"/>
    </source>
</evidence>
<dbReference type="RefSeq" id="WP_323297012.1">
    <property type="nucleotide sequence ID" value="NZ_JAYFUM010000012.1"/>
</dbReference>
<feature type="domain" description="Fibronectin type-III" evidence="3">
    <location>
        <begin position="588"/>
        <end position="678"/>
    </location>
</feature>
<dbReference type="PROSITE" id="PS50853">
    <property type="entry name" value="FN3"/>
    <property type="match status" value="2"/>
</dbReference>
<dbReference type="InterPro" id="IPR003961">
    <property type="entry name" value="FN3_dom"/>
</dbReference>
<evidence type="ECO:0000313" key="4">
    <source>
        <dbReference type="EMBL" id="MEA5139853.1"/>
    </source>
</evidence>
<dbReference type="InterPro" id="IPR036116">
    <property type="entry name" value="FN3_sf"/>
</dbReference>
<dbReference type="InterPro" id="IPR005181">
    <property type="entry name" value="SASA"/>
</dbReference>
<dbReference type="Gene3D" id="3.40.50.1110">
    <property type="entry name" value="SGNH hydrolase"/>
    <property type="match status" value="1"/>
</dbReference>
<name>A0ABU5QAU1_9BACT</name>
<keyword evidence="2" id="KW-0732">Signal</keyword>
<evidence type="ECO:0000259" key="3">
    <source>
        <dbReference type="PROSITE" id="PS50853"/>
    </source>
</evidence>
<evidence type="ECO:0000256" key="1">
    <source>
        <dbReference type="ARBA" id="ARBA00022801"/>
    </source>
</evidence>
<dbReference type="NCBIfam" id="TIGR04183">
    <property type="entry name" value="Por_Secre_tail"/>
    <property type="match status" value="1"/>
</dbReference>
<dbReference type="Proteomes" id="UP001302949">
    <property type="component" value="Unassembled WGS sequence"/>
</dbReference>
<dbReference type="SUPFAM" id="SSF49265">
    <property type="entry name" value="Fibronectin type III"/>
    <property type="match status" value="1"/>
</dbReference>
<sequence>MKKKLQLLLLFTLAFQTLKAQRVYSVVFDQLPRDFQIYQRNDSNEAEVKISGIIEITGWDYMSVVVTRNSASFQYQRSNFQYNSKGIGTFSISTKIKAELADYNFDVYAVKGKDSLLMATKKNIAAGEIFLINGQSNGAAYNVEYPVYLFTNKYCRTFGLAKENQVYTEADTLWSQSNYSIGVWGLELQKLLLEKYQMPSCIINGSVHGTTINAHQRDNNNPTSIGSIYGKLLYRAQKARVDKNFRAFFFWQGENDIVEDDPWLWPEKFEQLFASWQSDYKNLSKYYIFQVNVLTVKNYGSGVLRDYQRKLQDLHKPWIESIATVGNQGYDGGHYTTEGYKVFANEILRRIERDYFGVKPSTNVSSPNIRKAFYTSSKKNEIALVFDEGQEMLWKNDTTLTNNDGTLATQYMKDYFMLDNKLGTVSSGKASKNTIILTLNQPSFAKKITYLLPYFPYDDTEKRSFYGGPYLQNVLGVKALTFQDLDIYEKDPDLPTKLDSVVLSAKATFFNKVSLNWQSVSGASKYIIERKASNQDFKIIATLDSSSQSYLDTNLTANTIYTYRIQALNESISSDYSLVEIQTPALLATPNLQATAISHERIQVQWLPVSEATHYILERKISSENTFQKIFESEALLSFTDTNLIANQTYFYRLKANNLLTESAFATAETRTFSILGTEYEPNSSVLIYPNPSKGSLIIKLKTLDNYIVSILDFIGNKAFEQTFFKQNSISLDLSTLKKGLYLVLINNNQEIYSQKIYLE</sequence>
<proteinExistence type="predicted"/>
<dbReference type="SUPFAM" id="SSF52266">
    <property type="entry name" value="SGNH hydrolase"/>
    <property type="match status" value="1"/>
</dbReference>
<feature type="domain" description="Fibronectin type-III" evidence="3">
    <location>
        <begin position="494"/>
        <end position="587"/>
    </location>
</feature>
<keyword evidence="1" id="KW-0378">Hydrolase</keyword>
<dbReference type="InterPro" id="IPR013783">
    <property type="entry name" value="Ig-like_fold"/>
</dbReference>
<evidence type="ECO:0000313" key="5">
    <source>
        <dbReference type="Proteomes" id="UP001302949"/>
    </source>
</evidence>
<dbReference type="Gene3D" id="2.60.40.10">
    <property type="entry name" value="Immunoglobulins"/>
    <property type="match status" value="2"/>
</dbReference>
<reference evidence="4 5" key="1">
    <citation type="submission" date="2023-12" db="EMBL/GenBank/DDBJ databases">
        <title>Novel species of the genus Arcicella isolated from rivers.</title>
        <authorList>
            <person name="Lu H."/>
        </authorList>
    </citation>
    <scope>NUCLEOTIDE SEQUENCE [LARGE SCALE GENOMIC DNA]</scope>
    <source>
        <strain evidence="4 5">KCTC 23307</strain>
    </source>
</reference>
<dbReference type="Pfam" id="PF03629">
    <property type="entry name" value="SASA"/>
    <property type="match status" value="1"/>
</dbReference>
<comment type="caution">
    <text evidence="4">The sequence shown here is derived from an EMBL/GenBank/DDBJ whole genome shotgun (WGS) entry which is preliminary data.</text>
</comment>
<dbReference type="Pfam" id="PF18962">
    <property type="entry name" value="Por_Secre_tail"/>
    <property type="match status" value="1"/>
</dbReference>
<protein>
    <submittedName>
        <fullName evidence="4">T9SS type A sorting domain-containing protein</fullName>
    </submittedName>
</protein>
<dbReference type="SMART" id="SM00060">
    <property type="entry name" value="FN3"/>
    <property type="match status" value="2"/>
</dbReference>
<dbReference type="CDD" id="cd00063">
    <property type="entry name" value="FN3"/>
    <property type="match status" value="2"/>
</dbReference>
<accession>A0ABU5QAU1</accession>
<dbReference type="InterPro" id="IPR026444">
    <property type="entry name" value="Secre_tail"/>
</dbReference>
<organism evidence="4 5">
    <name type="scientific">Arcicella rigui</name>
    <dbReference type="NCBI Taxonomy" id="797020"/>
    <lineage>
        <taxon>Bacteria</taxon>
        <taxon>Pseudomonadati</taxon>
        <taxon>Bacteroidota</taxon>
        <taxon>Cytophagia</taxon>
        <taxon>Cytophagales</taxon>
        <taxon>Flectobacillaceae</taxon>
        <taxon>Arcicella</taxon>
    </lineage>
</organism>
<keyword evidence="5" id="KW-1185">Reference proteome</keyword>
<dbReference type="EMBL" id="JAYFUM010000012">
    <property type="protein sequence ID" value="MEA5139853.1"/>
    <property type="molecule type" value="Genomic_DNA"/>
</dbReference>
<feature type="chain" id="PRO_5046984194" evidence="2">
    <location>
        <begin position="21"/>
        <end position="760"/>
    </location>
</feature>
<feature type="signal peptide" evidence="2">
    <location>
        <begin position="1"/>
        <end position="20"/>
    </location>
</feature>
<gene>
    <name evidence="4" type="ORF">VB248_11945</name>
</gene>